<evidence type="ECO:0000256" key="1">
    <source>
        <dbReference type="ARBA" id="ARBA00022729"/>
    </source>
</evidence>
<gene>
    <name evidence="4" type="ORF">ONZ52_16430</name>
</gene>
<evidence type="ECO:0000313" key="5">
    <source>
        <dbReference type="Proteomes" id="UP001431181"/>
    </source>
</evidence>
<dbReference type="SMART" id="SM00014">
    <property type="entry name" value="acidPPc"/>
    <property type="match status" value="1"/>
</dbReference>
<reference evidence="4" key="1">
    <citation type="submission" date="2022-11" db="EMBL/GenBank/DDBJ databases">
        <title>Marinomonas sp. nov., isolated from marine algae.</title>
        <authorList>
            <person name="Choi D.G."/>
            <person name="Kim J.M."/>
            <person name="Lee J.K."/>
            <person name="Baek J.H."/>
            <person name="Jeon C.O."/>
        </authorList>
    </citation>
    <scope>NUCLEOTIDE SEQUENCE</scope>
    <source>
        <strain evidence="4">KJ51-3</strain>
    </source>
</reference>
<dbReference type="SUPFAM" id="SSF48317">
    <property type="entry name" value="Acid phosphatase/Vanadium-dependent haloperoxidase"/>
    <property type="match status" value="1"/>
</dbReference>
<proteinExistence type="predicted"/>
<sequence>MKTKTHSSYPVLKPLTLALITVSFLTACAIRQGADKPTGVGYEQVVPTPKVSFPLPAVDNIENNGNEHKYDPDYNPILTLLSGFNQIWTLGDEQWANGSANSKGPADFSNVKIINPIAWQENIAYVVKVTNNRTYQQTLDAYLDDRRDKNFSVIDGFGPLTNAYIKGAQAHSNVPLHTVNDVTRASSDPAYFDANATLDYSEGGDDDKAKGLSSSELGKVVDLVHLLRESSASTSPAKYTFSSPRPWRMNDEGQVIPLDANHDGKPDTESLGGKTFELYDTNVSIVPSLKYQRRKAEDGRRKDGAFPSGHTNAGYLAAWAYAYAFPERFAEMVTRGSELGESRIVAGMHSPFDVIGGRIQSQAVAAAALLNEKNTALKEAAYENTGEYFSQMSAGDSLYDLAHQQDSSDRWADHDSNKALYRFRMTYGFTQDKSKAGQAPVVPKGAEVLLETRQPYLTAEQRRAVLYTTSIDSGYPVLDESNGWGRLDYVTAADGYGAFLGDVTVTMDADKGRFNAHDWWRNDISGKGLLTKQGTGWLTLTGNNSYSGGTHLKAGVLEAQSRTAFGSGDVFIENGVLLITSGLNVNNLQQQSGMLTIHLDQVNVPALTVKNTAMIQGGTLVIDALAKPQVGDRIPLIQAKYWRGKFEQVLTKGFKAKVEYNDDGVELLVTE</sequence>
<accession>A0ABT3KIR2</accession>
<feature type="chain" id="PRO_5046587336" evidence="2">
    <location>
        <begin position="30"/>
        <end position="671"/>
    </location>
</feature>
<keyword evidence="1 2" id="KW-0732">Signal</keyword>
<dbReference type="InterPro" id="IPR000326">
    <property type="entry name" value="PAP2/HPO"/>
</dbReference>
<dbReference type="Gene3D" id="1.20.144.10">
    <property type="entry name" value="Phosphatidic acid phosphatase type 2/haloperoxidase"/>
    <property type="match status" value="1"/>
</dbReference>
<dbReference type="InterPro" id="IPR036938">
    <property type="entry name" value="PAP2/HPO_sf"/>
</dbReference>
<feature type="signal peptide" evidence="2">
    <location>
        <begin position="1"/>
        <end position="29"/>
    </location>
</feature>
<dbReference type="InterPro" id="IPR013425">
    <property type="entry name" value="Autotrns_rpt"/>
</dbReference>
<evidence type="ECO:0000259" key="3">
    <source>
        <dbReference type="SMART" id="SM00014"/>
    </source>
</evidence>
<protein>
    <submittedName>
        <fullName evidence="4">Phosphatase PAP2 family protein</fullName>
    </submittedName>
</protein>
<feature type="domain" description="Phosphatidic acid phosphatase type 2/haloperoxidase" evidence="3">
    <location>
        <begin position="271"/>
        <end position="369"/>
    </location>
</feature>
<organism evidence="4 5">
    <name type="scientific">Marinomonas rhodophyticola</name>
    <dbReference type="NCBI Taxonomy" id="2992803"/>
    <lineage>
        <taxon>Bacteria</taxon>
        <taxon>Pseudomonadati</taxon>
        <taxon>Pseudomonadota</taxon>
        <taxon>Gammaproteobacteria</taxon>
        <taxon>Oceanospirillales</taxon>
        <taxon>Oceanospirillaceae</taxon>
        <taxon>Marinomonas</taxon>
    </lineage>
</organism>
<dbReference type="Pfam" id="PF12951">
    <property type="entry name" value="PATR"/>
    <property type="match status" value="1"/>
</dbReference>
<dbReference type="NCBIfam" id="TIGR02601">
    <property type="entry name" value="autotrns_rpt"/>
    <property type="match status" value="1"/>
</dbReference>
<comment type="caution">
    <text evidence="4">The sequence shown here is derived from an EMBL/GenBank/DDBJ whole genome shotgun (WGS) entry which is preliminary data.</text>
</comment>
<dbReference type="EMBL" id="JAPEUL010000009">
    <property type="protein sequence ID" value="MCW4630430.1"/>
    <property type="molecule type" value="Genomic_DNA"/>
</dbReference>
<dbReference type="SUPFAM" id="SSF51126">
    <property type="entry name" value="Pectin lyase-like"/>
    <property type="match status" value="1"/>
</dbReference>
<evidence type="ECO:0000313" key="4">
    <source>
        <dbReference type="EMBL" id="MCW4630430.1"/>
    </source>
</evidence>
<dbReference type="InterPro" id="IPR011050">
    <property type="entry name" value="Pectin_lyase_fold/virulence"/>
</dbReference>
<dbReference type="PRINTS" id="PR00483">
    <property type="entry name" value="BACPHPHTASE"/>
</dbReference>
<dbReference type="Pfam" id="PF01569">
    <property type="entry name" value="PAP2"/>
    <property type="match status" value="1"/>
</dbReference>
<dbReference type="Proteomes" id="UP001431181">
    <property type="component" value="Unassembled WGS sequence"/>
</dbReference>
<dbReference type="RefSeq" id="WP_265219787.1">
    <property type="nucleotide sequence ID" value="NZ_JAPEUL010000009.1"/>
</dbReference>
<evidence type="ECO:0000256" key="2">
    <source>
        <dbReference type="SAM" id="SignalP"/>
    </source>
</evidence>
<keyword evidence="5" id="KW-1185">Reference proteome</keyword>
<dbReference type="InterPro" id="IPR001011">
    <property type="entry name" value="Acid_Pase_classA_bac"/>
</dbReference>
<name>A0ABT3KIR2_9GAMM</name>
<dbReference type="PROSITE" id="PS51257">
    <property type="entry name" value="PROKAR_LIPOPROTEIN"/>
    <property type="match status" value="1"/>
</dbReference>